<keyword evidence="3 5" id="KW-1133">Transmembrane helix</keyword>
<sequence>MQQLSNKAKIASVIDRIVQYSAIQWLRDKGLWVYKKLPLGITYGYAFLYMYTGYDKLRHVEVFIKGNRKIPLIGHYAELIGWGIPLLEILLAVLLVFTFGRARQIALRVSVIMMGIFTLYLLLMLLFVPDRICHCGGVIESMDWTTHLIFNLVWLGAGIFAIKKLNNYKRLNLES</sequence>
<feature type="transmembrane region" description="Helical" evidence="5">
    <location>
        <begin position="106"/>
        <end position="128"/>
    </location>
</feature>
<dbReference type="InterPro" id="IPR009908">
    <property type="entry name" value="Methylamine_util_MauE"/>
</dbReference>
<evidence type="ECO:0000259" key="6">
    <source>
        <dbReference type="Pfam" id="PF07291"/>
    </source>
</evidence>
<evidence type="ECO:0000256" key="4">
    <source>
        <dbReference type="ARBA" id="ARBA00023136"/>
    </source>
</evidence>
<dbReference type="EMBL" id="SNYV01000011">
    <property type="protein sequence ID" value="TDQ80141.1"/>
    <property type="molecule type" value="Genomic_DNA"/>
</dbReference>
<reference evidence="7 8" key="1">
    <citation type="submission" date="2019-03" db="EMBL/GenBank/DDBJ databases">
        <title>Genomic Encyclopedia of Archaeal and Bacterial Type Strains, Phase II (KMG-II): from individual species to whole genera.</title>
        <authorList>
            <person name="Goeker M."/>
        </authorList>
    </citation>
    <scope>NUCLEOTIDE SEQUENCE [LARGE SCALE GENOMIC DNA]</scope>
    <source>
        <strain evidence="7 8">DSM 28353</strain>
    </source>
</reference>
<protein>
    <recommendedName>
        <fullName evidence="6">Methylamine utilisation protein MauE domain-containing protein</fullName>
    </recommendedName>
</protein>
<evidence type="ECO:0000256" key="2">
    <source>
        <dbReference type="ARBA" id="ARBA00022692"/>
    </source>
</evidence>
<evidence type="ECO:0000256" key="5">
    <source>
        <dbReference type="SAM" id="Phobius"/>
    </source>
</evidence>
<dbReference type="GO" id="GO:0030416">
    <property type="term" value="P:methylamine metabolic process"/>
    <property type="evidence" value="ECO:0007669"/>
    <property type="project" value="InterPro"/>
</dbReference>
<accession>A0A4R6WPQ4</accession>
<comment type="caution">
    <text evidence="7">The sequence shown here is derived from an EMBL/GenBank/DDBJ whole genome shotgun (WGS) entry which is preliminary data.</text>
</comment>
<evidence type="ECO:0000313" key="7">
    <source>
        <dbReference type="EMBL" id="TDQ80141.1"/>
    </source>
</evidence>
<name>A0A4R6WPQ4_9SPHI</name>
<gene>
    <name evidence="7" type="ORF">CLV99_1596</name>
</gene>
<dbReference type="RefSeq" id="WP_133583884.1">
    <property type="nucleotide sequence ID" value="NZ_SNYV01000011.1"/>
</dbReference>
<dbReference type="Pfam" id="PF07291">
    <property type="entry name" value="MauE"/>
    <property type="match status" value="1"/>
</dbReference>
<organism evidence="7 8">
    <name type="scientific">Sphingobacterium yanglingense</name>
    <dbReference type="NCBI Taxonomy" id="1437280"/>
    <lineage>
        <taxon>Bacteria</taxon>
        <taxon>Pseudomonadati</taxon>
        <taxon>Bacteroidota</taxon>
        <taxon>Sphingobacteriia</taxon>
        <taxon>Sphingobacteriales</taxon>
        <taxon>Sphingobacteriaceae</taxon>
        <taxon>Sphingobacterium</taxon>
    </lineage>
</organism>
<keyword evidence="8" id="KW-1185">Reference proteome</keyword>
<feature type="transmembrane region" description="Helical" evidence="5">
    <location>
        <begin position="144"/>
        <end position="162"/>
    </location>
</feature>
<dbReference type="Proteomes" id="UP000295292">
    <property type="component" value="Unassembled WGS sequence"/>
</dbReference>
<comment type="subcellular location">
    <subcellularLocation>
        <location evidence="1">Membrane</location>
        <topology evidence="1">Multi-pass membrane protein</topology>
    </subcellularLocation>
</comment>
<feature type="transmembrane region" description="Helical" evidence="5">
    <location>
        <begin position="79"/>
        <end position="99"/>
    </location>
</feature>
<evidence type="ECO:0000256" key="3">
    <source>
        <dbReference type="ARBA" id="ARBA00022989"/>
    </source>
</evidence>
<keyword evidence="2 5" id="KW-0812">Transmembrane</keyword>
<feature type="transmembrane region" description="Helical" evidence="5">
    <location>
        <begin position="37"/>
        <end position="54"/>
    </location>
</feature>
<dbReference type="GO" id="GO:0016020">
    <property type="term" value="C:membrane"/>
    <property type="evidence" value="ECO:0007669"/>
    <property type="project" value="UniProtKB-SubCell"/>
</dbReference>
<keyword evidence="4 5" id="KW-0472">Membrane</keyword>
<feature type="domain" description="Methylamine utilisation protein MauE" evidence="6">
    <location>
        <begin position="36"/>
        <end position="162"/>
    </location>
</feature>
<proteinExistence type="predicted"/>
<dbReference type="AlphaFoldDB" id="A0A4R6WPQ4"/>
<dbReference type="OrthoDB" id="673785at2"/>
<evidence type="ECO:0000313" key="8">
    <source>
        <dbReference type="Proteomes" id="UP000295292"/>
    </source>
</evidence>
<evidence type="ECO:0000256" key="1">
    <source>
        <dbReference type="ARBA" id="ARBA00004141"/>
    </source>
</evidence>